<evidence type="ECO:0000313" key="2">
    <source>
        <dbReference type="EMBL" id="KAK9082221.1"/>
    </source>
</evidence>
<dbReference type="PANTHER" id="PTHR43473">
    <property type="entry name" value="MAGNESIUM-CHELATASE SUBUNIT CHLD, CHLOROPLASTIC"/>
    <property type="match status" value="1"/>
</dbReference>
<feature type="compositionally biased region" description="Acidic residues" evidence="1">
    <location>
        <begin position="119"/>
        <end position="131"/>
    </location>
</feature>
<organism evidence="2 3">
    <name type="scientific">Stephania yunnanensis</name>
    <dbReference type="NCBI Taxonomy" id="152371"/>
    <lineage>
        <taxon>Eukaryota</taxon>
        <taxon>Viridiplantae</taxon>
        <taxon>Streptophyta</taxon>
        <taxon>Embryophyta</taxon>
        <taxon>Tracheophyta</taxon>
        <taxon>Spermatophyta</taxon>
        <taxon>Magnoliopsida</taxon>
        <taxon>Ranunculales</taxon>
        <taxon>Menispermaceae</taxon>
        <taxon>Menispermoideae</taxon>
        <taxon>Cissampelideae</taxon>
        <taxon>Stephania</taxon>
    </lineage>
</organism>
<comment type="caution">
    <text evidence="2">The sequence shown here is derived from an EMBL/GenBank/DDBJ whole genome shotgun (WGS) entry which is preliminary data.</text>
</comment>
<proteinExistence type="predicted"/>
<feature type="compositionally biased region" description="Pro residues" evidence="1">
    <location>
        <begin position="106"/>
        <end position="116"/>
    </location>
</feature>
<evidence type="ECO:0000313" key="3">
    <source>
        <dbReference type="Proteomes" id="UP001420932"/>
    </source>
</evidence>
<accession>A0AAP0DWD5</accession>
<feature type="compositionally biased region" description="Pro residues" evidence="1">
    <location>
        <begin position="38"/>
        <end position="47"/>
    </location>
</feature>
<evidence type="ECO:0000256" key="1">
    <source>
        <dbReference type="SAM" id="MobiDB-lite"/>
    </source>
</evidence>
<gene>
    <name evidence="2" type="ORF">Syun_031313</name>
</gene>
<reference evidence="2 3" key="1">
    <citation type="submission" date="2024-01" db="EMBL/GenBank/DDBJ databases">
        <title>Genome assemblies of Stephania.</title>
        <authorList>
            <person name="Yang L."/>
        </authorList>
    </citation>
    <scope>NUCLEOTIDE SEQUENCE [LARGE SCALE GENOMIC DNA]</scope>
    <source>
        <strain evidence="2">YNDBR</strain>
        <tissue evidence="2">Leaf</tissue>
    </source>
</reference>
<dbReference type="EMBL" id="JBBNAF010000033">
    <property type="protein sequence ID" value="KAK9082221.1"/>
    <property type="molecule type" value="Genomic_DNA"/>
</dbReference>
<dbReference type="PANTHER" id="PTHR43473:SF2">
    <property type="entry name" value="MAGNESIUM-CHELATASE SUBUNIT CHLD, CHLOROPLASTIC"/>
    <property type="match status" value="1"/>
</dbReference>
<dbReference type="Proteomes" id="UP001420932">
    <property type="component" value="Unassembled WGS sequence"/>
</dbReference>
<protein>
    <submittedName>
        <fullName evidence="2">Uncharacterized protein</fullName>
    </submittedName>
</protein>
<name>A0AAP0DWD5_9MAGN</name>
<feature type="region of interest" description="Disordered" evidence="1">
    <location>
        <begin position="98"/>
        <end position="134"/>
    </location>
</feature>
<sequence>MVPRSEFDRVAEQLRQVVAFMQRQFGMITDGAGLSQPQPQPPTPPPPSHEEQQPLIQPSISTAPGSYFFLANCKGIDVDEHVVGSVELVIIPRSIINDNPQEQQNQPPPPPPPPPQNEDSTEEQNEEEDEENAKGAALQLLAESYTSRDQVVVLKCFKSRKRVVLKGYHVSPIFENFESLVKLIDQVSIEKGLGLNQTEPSSAQPSRTRLGSRA</sequence>
<feature type="region of interest" description="Disordered" evidence="1">
    <location>
        <begin position="30"/>
        <end position="53"/>
    </location>
</feature>
<keyword evidence="3" id="KW-1185">Reference proteome</keyword>
<feature type="region of interest" description="Disordered" evidence="1">
    <location>
        <begin position="195"/>
        <end position="214"/>
    </location>
</feature>
<dbReference type="AlphaFoldDB" id="A0AAP0DWD5"/>